<keyword evidence="3" id="KW-1185">Reference proteome</keyword>
<protein>
    <recommendedName>
        <fullName evidence="4">Thioredoxin domain-containing protein</fullName>
    </recommendedName>
</protein>
<accession>A0AAD1XW45</accession>
<feature type="signal peptide" evidence="1">
    <location>
        <begin position="1"/>
        <end position="17"/>
    </location>
</feature>
<sequence>MKLAIALLSIFLLNSIAFNTSPDTKYDWEDHTDGEDLSVSLSNEPAIIFVVFFSKKVEGDDELSKANDSLRNMLTNDLKDHNEIIYTEVDLSDDAEQLESYQKLAKDDMGIDLTLLDKGPIVAVMNRGDGSWIHGQGKVVADDPAWGPGRDSFEEVLDSVETFIDEARDRKQGGTGIVKDSRYARRQGEISLGN</sequence>
<feature type="chain" id="PRO_5042204921" description="Thioredoxin domain-containing protein" evidence="1">
    <location>
        <begin position="18"/>
        <end position="194"/>
    </location>
</feature>
<gene>
    <name evidence="2" type="ORF">ECRASSUSDP1_LOCUS21558</name>
</gene>
<keyword evidence="1" id="KW-0732">Signal</keyword>
<dbReference type="Proteomes" id="UP001295684">
    <property type="component" value="Unassembled WGS sequence"/>
</dbReference>
<reference evidence="2" key="1">
    <citation type="submission" date="2023-07" db="EMBL/GenBank/DDBJ databases">
        <authorList>
            <consortium name="AG Swart"/>
            <person name="Singh M."/>
            <person name="Singh A."/>
            <person name="Seah K."/>
            <person name="Emmerich C."/>
        </authorList>
    </citation>
    <scope>NUCLEOTIDE SEQUENCE</scope>
    <source>
        <strain evidence="2">DP1</strain>
    </source>
</reference>
<dbReference type="AlphaFoldDB" id="A0AAD1XW45"/>
<name>A0AAD1XW45_EUPCR</name>
<comment type="caution">
    <text evidence="2">The sequence shown here is derived from an EMBL/GenBank/DDBJ whole genome shotgun (WGS) entry which is preliminary data.</text>
</comment>
<evidence type="ECO:0008006" key="4">
    <source>
        <dbReference type="Google" id="ProtNLM"/>
    </source>
</evidence>
<proteinExistence type="predicted"/>
<dbReference type="EMBL" id="CAMPGE010022050">
    <property type="protein sequence ID" value="CAI2380130.1"/>
    <property type="molecule type" value="Genomic_DNA"/>
</dbReference>
<evidence type="ECO:0000256" key="1">
    <source>
        <dbReference type="SAM" id="SignalP"/>
    </source>
</evidence>
<organism evidence="2 3">
    <name type="scientific">Euplotes crassus</name>
    <dbReference type="NCBI Taxonomy" id="5936"/>
    <lineage>
        <taxon>Eukaryota</taxon>
        <taxon>Sar</taxon>
        <taxon>Alveolata</taxon>
        <taxon>Ciliophora</taxon>
        <taxon>Intramacronucleata</taxon>
        <taxon>Spirotrichea</taxon>
        <taxon>Hypotrichia</taxon>
        <taxon>Euplotida</taxon>
        <taxon>Euplotidae</taxon>
        <taxon>Moneuplotes</taxon>
    </lineage>
</organism>
<evidence type="ECO:0000313" key="3">
    <source>
        <dbReference type="Proteomes" id="UP001295684"/>
    </source>
</evidence>
<evidence type="ECO:0000313" key="2">
    <source>
        <dbReference type="EMBL" id="CAI2380130.1"/>
    </source>
</evidence>